<sequence length="77" mass="8871">MKVQNITDINKFFEVVDSCKGRVELVTGEGDRLNLKSKLCQYVSMANIFSNGEIPELEIVAHEKEDIDKLIQFMMNY</sequence>
<accession>A0A9D1D009</accession>
<dbReference type="AlphaFoldDB" id="A0A9D1D009"/>
<reference evidence="1" key="2">
    <citation type="journal article" date="2021" name="PeerJ">
        <title>Extensive microbial diversity within the chicken gut microbiome revealed by metagenomics and culture.</title>
        <authorList>
            <person name="Gilroy R."/>
            <person name="Ravi A."/>
            <person name="Getino M."/>
            <person name="Pursley I."/>
            <person name="Horton D.L."/>
            <person name="Alikhan N.F."/>
            <person name="Baker D."/>
            <person name="Gharbi K."/>
            <person name="Hall N."/>
            <person name="Watson M."/>
            <person name="Adriaenssens E.M."/>
            <person name="Foster-Nyarko E."/>
            <person name="Jarju S."/>
            <person name="Secka A."/>
            <person name="Antonio M."/>
            <person name="Oren A."/>
            <person name="Chaudhuri R.R."/>
            <person name="La Ragione R."/>
            <person name="Hildebrand F."/>
            <person name="Pallen M.J."/>
        </authorList>
    </citation>
    <scope>NUCLEOTIDE SEQUENCE</scope>
    <source>
        <strain evidence="1">ChiSjej3B21-11622</strain>
    </source>
</reference>
<gene>
    <name evidence="1" type="ORF">IAB26_03685</name>
</gene>
<proteinExistence type="predicted"/>
<organism evidence="1 2">
    <name type="scientific">Candidatus Limivivens merdigallinarum</name>
    <dbReference type="NCBI Taxonomy" id="2840859"/>
    <lineage>
        <taxon>Bacteria</taxon>
        <taxon>Bacillati</taxon>
        <taxon>Bacillota</taxon>
        <taxon>Clostridia</taxon>
        <taxon>Lachnospirales</taxon>
        <taxon>Lachnospiraceae</taxon>
        <taxon>Lachnospiraceae incertae sedis</taxon>
        <taxon>Candidatus Limivivens</taxon>
    </lineage>
</organism>
<evidence type="ECO:0000313" key="2">
    <source>
        <dbReference type="Proteomes" id="UP000886886"/>
    </source>
</evidence>
<comment type="caution">
    <text evidence="1">The sequence shown here is derived from an EMBL/GenBank/DDBJ whole genome shotgun (WGS) entry which is preliminary data.</text>
</comment>
<evidence type="ECO:0000313" key="1">
    <source>
        <dbReference type="EMBL" id="HIQ95645.1"/>
    </source>
</evidence>
<dbReference type="EMBL" id="DVFT01000051">
    <property type="protein sequence ID" value="HIQ95645.1"/>
    <property type="molecule type" value="Genomic_DNA"/>
</dbReference>
<dbReference type="Proteomes" id="UP000886886">
    <property type="component" value="Unassembled WGS sequence"/>
</dbReference>
<name>A0A9D1D009_9FIRM</name>
<reference evidence="1" key="1">
    <citation type="submission" date="2020-10" db="EMBL/GenBank/DDBJ databases">
        <authorList>
            <person name="Gilroy R."/>
        </authorList>
    </citation>
    <scope>NUCLEOTIDE SEQUENCE</scope>
    <source>
        <strain evidence="1">ChiSjej3B21-11622</strain>
    </source>
</reference>
<protein>
    <submittedName>
        <fullName evidence="1">Polya polymerase</fullName>
    </submittedName>
</protein>